<dbReference type="AlphaFoldDB" id="A0A096P7G6"/>
<feature type="domain" description="FAD-binding" evidence="3">
    <location>
        <begin position="43"/>
        <end position="409"/>
    </location>
</feature>
<dbReference type="PANTHER" id="PTHR13789">
    <property type="entry name" value="MONOOXYGENASE"/>
    <property type="match status" value="1"/>
</dbReference>
<dbReference type="GO" id="GO:0004497">
    <property type="term" value="F:monooxygenase activity"/>
    <property type="evidence" value="ECO:0007669"/>
    <property type="project" value="UniProtKB-KW"/>
</dbReference>
<comment type="caution">
    <text evidence="4">The sequence shown here is derived from an EMBL/GenBank/DDBJ whole genome shotgun (WGS) entry which is preliminary data.</text>
</comment>
<dbReference type="STRING" id="70448.A0A096P7G6"/>
<dbReference type="SUPFAM" id="SSF51905">
    <property type="entry name" value="FAD/NAD(P)-binding domain"/>
    <property type="match status" value="1"/>
</dbReference>
<dbReference type="RefSeq" id="XP_003077971.2">
    <property type="nucleotide sequence ID" value="XM_003077923.2"/>
</dbReference>
<evidence type="ECO:0000259" key="3">
    <source>
        <dbReference type="Pfam" id="PF01494"/>
    </source>
</evidence>
<accession>A0A096P7G6</accession>
<evidence type="ECO:0000313" key="5">
    <source>
        <dbReference type="Proteomes" id="UP000009170"/>
    </source>
</evidence>
<dbReference type="Pfam" id="PF01494">
    <property type="entry name" value="FAD_binding_3"/>
    <property type="match status" value="1"/>
</dbReference>
<dbReference type="EMBL" id="CAID01000003">
    <property type="protein sequence ID" value="CEF96988.1"/>
    <property type="molecule type" value="Genomic_DNA"/>
</dbReference>
<dbReference type="Gene3D" id="3.50.50.60">
    <property type="entry name" value="FAD/NAD(P)-binding domain"/>
    <property type="match status" value="1"/>
</dbReference>
<evidence type="ECO:0000256" key="2">
    <source>
        <dbReference type="ARBA" id="ARBA00023033"/>
    </source>
</evidence>
<reference evidence="5" key="1">
    <citation type="journal article" date="2006" name="Proc. Natl. Acad. Sci. U.S.A.">
        <title>Genome analysis of the smallest free-living eukaryote Ostreococcus tauri unveils many unique features.</title>
        <authorList>
            <person name="Derelle E."/>
            <person name="Ferraz C."/>
            <person name="Rombauts S."/>
            <person name="Rouze P."/>
            <person name="Worden A.Z."/>
            <person name="Robbens S."/>
            <person name="Partensky F."/>
            <person name="Degroeve S."/>
            <person name="Echeynie S."/>
            <person name="Cooke R."/>
            <person name="Saeys Y."/>
            <person name="Wuyts J."/>
            <person name="Jabbari K."/>
            <person name="Bowler C."/>
            <person name="Panaud O."/>
            <person name="Piegu B."/>
            <person name="Ball S.G."/>
            <person name="Ral J.-P."/>
            <person name="Bouget F.-Y."/>
            <person name="Piganeau G."/>
            <person name="De Baets B."/>
            <person name="Picard A."/>
            <person name="Delseny M."/>
            <person name="Demaille J."/>
            <person name="Van de Peer Y."/>
            <person name="Moreau H."/>
        </authorList>
    </citation>
    <scope>NUCLEOTIDE SEQUENCE [LARGE SCALE GENOMIC DNA]</scope>
    <source>
        <strain evidence="5">OTTH 0595 / CCAP 157/2 / RCC745</strain>
    </source>
</reference>
<keyword evidence="2" id="KW-0503">Monooxygenase</keyword>
<organism evidence="4 5">
    <name type="scientific">Ostreococcus tauri</name>
    <name type="common">Marine green alga</name>
    <dbReference type="NCBI Taxonomy" id="70448"/>
    <lineage>
        <taxon>Eukaryota</taxon>
        <taxon>Viridiplantae</taxon>
        <taxon>Chlorophyta</taxon>
        <taxon>Mamiellophyceae</taxon>
        <taxon>Mamiellales</taxon>
        <taxon>Bathycoccaceae</taxon>
        <taxon>Ostreococcus</taxon>
    </lineage>
</organism>
<dbReference type="InterPro" id="IPR036188">
    <property type="entry name" value="FAD/NAD-bd_sf"/>
</dbReference>
<protein>
    <submittedName>
        <fullName evidence="4">Aromatic-ring hydroxylase-like</fullName>
    </submittedName>
</protein>
<dbReference type="PRINTS" id="PR00420">
    <property type="entry name" value="RNGMNOXGNASE"/>
</dbReference>
<dbReference type="InterPro" id="IPR050493">
    <property type="entry name" value="FAD-dep_Monooxygenase_BioMet"/>
</dbReference>
<evidence type="ECO:0000313" key="4">
    <source>
        <dbReference type="EMBL" id="CEF96988.1"/>
    </source>
</evidence>
<dbReference type="GO" id="GO:0071949">
    <property type="term" value="F:FAD binding"/>
    <property type="evidence" value="ECO:0007669"/>
    <property type="project" value="InterPro"/>
</dbReference>
<dbReference type="KEGG" id="ota:OT_ostta03g00650"/>
<name>A0A096P7G6_OSTTA</name>
<dbReference type="OrthoDB" id="531840at2759"/>
<dbReference type="Proteomes" id="UP000009170">
    <property type="component" value="Unassembled WGS sequence"/>
</dbReference>
<evidence type="ECO:0000256" key="1">
    <source>
        <dbReference type="ARBA" id="ARBA00023002"/>
    </source>
</evidence>
<keyword evidence="1" id="KW-0560">Oxidoreductase</keyword>
<dbReference type="InParanoid" id="A0A096P7G6"/>
<sequence>MRSVTHSVPVHARATYVRHVGSHHRARQRVNASTARASERVRDTSIAIVGAGISGLATALALKRIGIDNVKVFERSSEIKPNVGGGFNLNGGARVLCELGLEETYARLANDLLGVKARRASDGRDLFEVKVHDMIRADEEGRRELVSGGGKVLAGTVQRADLQRAMADALGAGCLIFDRDVKAVRSGGSQATIEFTDGAVEAFDLVIGADGIDSRAREAVDGGESPPIYSGIRIVFGCTTAGSSVREDVNTAEQWFADGAYCLVFTGGGDLASKQHNIALCVQDEARRDENASWRAKPSAKEETLKLMREKGMPQSVIDVTEACDRFFDVGVHYHDVLESWSDESGTIALVGDSCHAMPPFLGQGANQAMQDALCIAQELAKVGTEHDTVKDALVAYEGIRKGPTAAIMQSSRFIGALETGAGPVSLFRDVAFFVAGTLGITGKVFMSGAMPRYER</sequence>
<dbReference type="PANTHER" id="PTHR13789:SF309">
    <property type="entry name" value="PUTATIVE (AFU_ORTHOLOGUE AFUA_6G14510)-RELATED"/>
    <property type="match status" value="1"/>
</dbReference>
<dbReference type="GeneID" id="9832816"/>
<gene>
    <name evidence="4" type="ORF">OT_ostta03g00650</name>
</gene>
<proteinExistence type="predicted"/>
<keyword evidence="5" id="KW-1185">Reference proteome</keyword>
<dbReference type="InterPro" id="IPR002938">
    <property type="entry name" value="FAD-bd"/>
</dbReference>
<reference evidence="4 5" key="2">
    <citation type="journal article" date="2014" name="BMC Genomics">
        <title>An improved genome of the model marine alga Ostreococcus tauri unfolds by assessing Illumina de novo assemblies.</title>
        <authorList>
            <person name="Blanc-Mathieu R."/>
            <person name="Verhelst B."/>
            <person name="Derelle E."/>
            <person name="Rombauts S."/>
            <person name="Bouget F.Y."/>
            <person name="Carre I."/>
            <person name="Chateau A."/>
            <person name="Eyre-Walker A."/>
            <person name="Grimsley N."/>
            <person name="Moreau H."/>
            <person name="Piegu B."/>
            <person name="Rivals E."/>
            <person name="Schackwitz W."/>
            <person name="Van de Peer Y."/>
            <person name="Piganeau G."/>
        </authorList>
    </citation>
    <scope>NUCLEOTIDE SEQUENCE [LARGE SCALE GENOMIC DNA]</scope>
    <source>
        <strain evidence="5">OTTH 0595 / CCAP 157/2 / RCC745</strain>
    </source>
</reference>